<protein>
    <submittedName>
        <fullName evidence="2">Uncharacterized protein</fullName>
    </submittedName>
</protein>
<dbReference type="RefSeq" id="WP_248866709.1">
    <property type="nucleotide sequence ID" value="NZ_CP086322.1"/>
</dbReference>
<keyword evidence="3" id="KW-1185">Reference proteome</keyword>
<accession>A0ABY4MDE0</accession>
<dbReference type="EMBL" id="CP086322">
    <property type="protein sequence ID" value="UQA95796.1"/>
    <property type="molecule type" value="Genomic_DNA"/>
</dbReference>
<dbReference type="Proteomes" id="UP000830115">
    <property type="component" value="Chromosome"/>
</dbReference>
<name>A0ABY4MDE0_9ACTN</name>
<reference evidence="2" key="1">
    <citation type="submission" date="2021-10" db="EMBL/GenBank/DDBJ databases">
        <title>Streptomyces nigrumlapis sp.nov.,an antimicrobial producing actinobacterium isolated from Black Gobi rocks.</title>
        <authorList>
            <person name="Wen Y."/>
            <person name="Zhang W."/>
            <person name="Liu X.G."/>
        </authorList>
    </citation>
    <scope>NUCLEOTIDE SEQUENCE</scope>
    <source>
        <strain evidence="2">ST13-2-2</strain>
    </source>
</reference>
<evidence type="ECO:0000256" key="1">
    <source>
        <dbReference type="SAM" id="MobiDB-lite"/>
    </source>
</evidence>
<feature type="region of interest" description="Disordered" evidence="1">
    <location>
        <begin position="354"/>
        <end position="467"/>
    </location>
</feature>
<sequence>MTICATQEERALDGPRRPALTIAADGSYAARLTRDDEGGDSWFPERWTVGGPEPYAVPLPGSQPEEPDSELLPLADGRVLILRRVADNFALSLLYPTGPGTGELPLGTVAAPELTLLPPAPGGVLCYALARGGHGTALWLVHGGARGPERVATVPGRCTGGAWLDRGGRLLALDRELDGRTKTVVVDLERGGETSPLLQITEDSNDRLLLADPDSGLLIVRSDAPGHDRLGWGVLGSSRPVRFPECLRPAYAADAANPAHTVDPVVTPFAVQPGQTLMPERCAVAFRIDAASGTWLGVWRPSGRQLRQLPAPVGWLAGAGLWTADGELLLPYATDAVPCGVARMAIPLKVTETGATGVTGNAGGGSRPGVGDQGRPGGSDEAGTGADEGPRAGGGIRPRLSDELRPRVSGGLPPRVSGGMVPAFEDPDKRSTPSAHSKAAVRTPHNRPADPQSCRPVPLQQAPLAAR</sequence>
<proteinExistence type="predicted"/>
<organism evidence="2 3">
    <name type="scientific">Streptomyces halobius</name>
    <dbReference type="NCBI Taxonomy" id="2879846"/>
    <lineage>
        <taxon>Bacteria</taxon>
        <taxon>Bacillati</taxon>
        <taxon>Actinomycetota</taxon>
        <taxon>Actinomycetes</taxon>
        <taxon>Kitasatosporales</taxon>
        <taxon>Streptomycetaceae</taxon>
        <taxon>Streptomyces</taxon>
    </lineage>
</organism>
<evidence type="ECO:0000313" key="3">
    <source>
        <dbReference type="Proteomes" id="UP000830115"/>
    </source>
</evidence>
<evidence type="ECO:0000313" key="2">
    <source>
        <dbReference type="EMBL" id="UQA95796.1"/>
    </source>
</evidence>
<feature type="compositionally biased region" description="Gly residues" evidence="1">
    <location>
        <begin position="360"/>
        <end position="377"/>
    </location>
</feature>
<gene>
    <name evidence="2" type="ORF">K9S39_31505</name>
</gene>
<dbReference type="SUPFAM" id="SSF82171">
    <property type="entry name" value="DPP6 N-terminal domain-like"/>
    <property type="match status" value="1"/>
</dbReference>